<dbReference type="FunFam" id="3.60.20.40:FF:000009">
    <property type="entry name" value="Predicted protein"/>
    <property type="match status" value="1"/>
</dbReference>
<dbReference type="FunFam" id="1.10.246.130:FF:000005">
    <property type="entry name" value="Gamma-glutamyltranspeptidase 1, putative"/>
    <property type="match status" value="1"/>
</dbReference>
<dbReference type="Gene3D" id="1.10.246.130">
    <property type="match status" value="1"/>
</dbReference>
<proteinExistence type="predicted"/>
<reference evidence="9" key="1">
    <citation type="journal article" date="2023" name="G3 (Bethesda)">
        <title>Whole genome assembly and annotation of the endangered Caribbean coral Acropora cervicornis.</title>
        <authorList>
            <person name="Selwyn J.D."/>
            <person name="Vollmer S.V."/>
        </authorList>
    </citation>
    <scope>NUCLEOTIDE SEQUENCE</scope>
    <source>
        <strain evidence="9">K2</strain>
    </source>
</reference>
<feature type="binding site" evidence="7">
    <location>
        <position position="196"/>
    </location>
    <ligand>
        <name>L-glutamate</name>
        <dbReference type="ChEBI" id="CHEBI:29985"/>
    </ligand>
</feature>
<evidence type="ECO:0000256" key="2">
    <source>
        <dbReference type="ARBA" id="ARBA00022679"/>
    </source>
</evidence>
<accession>A0AAD9QY67</accession>
<feature type="transmembrane region" description="Helical" evidence="8">
    <location>
        <begin position="67"/>
        <end position="90"/>
    </location>
</feature>
<keyword evidence="8" id="KW-1133">Transmembrane helix</keyword>
<keyword evidence="8" id="KW-0812">Transmembrane</keyword>
<evidence type="ECO:0000256" key="5">
    <source>
        <dbReference type="ARBA" id="ARBA00023315"/>
    </source>
</evidence>
<feature type="active site" description="Nucleophile" evidence="6">
    <location>
        <position position="485"/>
    </location>
</feature>
<evidence type="ECO:0000313" key="10">
    <source>
        <dbReference type="Proteomes" id="UP001249851"/>
    </source>
</evidence>
<organism evidence="9 10">
    <name type="scientific">Acropora cervicornis</name>
    <name type="common">Staghorn coral</name>
    <dbReference type="NCBI Taxonomy" id="6130"/>
    <lineage>
        <taxon>Eukaryota</taxon>
        <taxon>Metazoa</taxon>
        <taxon>Cnidaria</taxon>
        <taxon>Anthozoa</taxon>
        <taxon>Hexacorallia</taxon>
        <taxon>Scleractinia</taxon>
        <taxon>Astrocoeniina</taxon>
        <taxon>Acroporidae</taxon>
        <taxon>Acropora</taxon>
    </lineage>
</organism>
<dbReference type="PRINTS" id="PR01210">
    <property type="entry name" value="GGTRANSPTASE"/>
</dbReference>
<feature type="binding site" evidence="7">
    <location>
        <position position="574"/>
    </location>
    <ligand>
        <name>L-glutamate</name>
        <dbReference type="ChEBI" id="CHEBI:29985"/>
    </ligand>
</feature>
<evidence type="ECO:0000256" key="8">
    <source>
        <dbReference type="SAM" id="Phobius"/>
    </source>
</evidence>
<name>A0AAD9QY67_ACRCE</name>
<dbReference type="GO" id="GO:0006751">
    <property type="term" value="P:glutathione catabolic process"/>
    <property type="evidence" value="ECO:0007669"/>
    <property type="project" value="InterPro"/>
</dbReference>
<evidence type="ECO:0000313" key="9">
    <source>
        <dbReference type="EMBL" id="KAK2569621.1"/>
    </source>
</evidence>
<dbReference type="Proteomes" id="UP001249851">
    <property type="component" value="Unassembled WGS sequence"/>
</dbReference>
<reference evidence="9" key="2">
    <citation type="journal article" date="2023" name="Science">
        <title>Genomic signatures of disease resistance in endangered staghorn corals.</title>
        <authorList>
            <person name="Vollmer S.V."/>
            <person name="Selwyn J.D."/>
            <person name="Despard B.A."/>
            <person name="Roesel C.L."/>
        </authorList>
    </citation>
    <scope>NUCLEOTIDE SEQUENCE</scope>
    <source>
        <strain evidence="9">K2</strain>
    </source>
</reference>
<dbReference type="NCBIfam" id="TIGR00066">
    <property type="entry name" value="g_glut_trans"/>
    <property type="match status" value="1"/>
</dbReference>
<keyword evidence="8" id="KW-0472">Membrane</keyword>
<dbReference type="InterPro" id="IPR043137">
    <property type="entry name" value="GGT_ssub_C"/>
</dbReference>
<dbReference type="GO" id="GO:0005886">
    <property type="term" value="C:plasma membrane"/>
    <property type="evidence" value="ECO:0007669"/>
    <property type="project" value="TreeGrafter"/>
</dbReference>
<dbReference type="InterPro" id="IPR029055">
    <property type="entry name" value="Ntn_hydrolases_N"/>
</dbReference>
<evidence type="ECO:0000256" key="7">
    <source>
        <dbReference type="PIRSR" id="PIRSR600101-2"/>
    </source>
</evidence>
<dbReference type="InterPro" id="IPR043138">
    <property type="entry name" value="GGT_lsub"/>
</dbReference>
<gene>
    <name evidence="9" type="ORF">P5673_005448</name>
</gene>
<keyword evidence="2" id="KW-0808">Transferase</keyword>
<evidence type="ECO:0000256" key="4">
    <source>
        <dbReference type="ARBA" id="ARBA00023180"/>
    </source>
</evidence>
<feature type="binding site" evidence="7">
    <location>
        <begin position="503"/>
        <end position="505"/>
    </location>
    <ligand>
        <name>L-glutamate</name>
        <dbReference type="ChEBI" id="CHEBI:29985"/>
    </ligand>
</feature>
<dbReference type="GO" id="GO:0036374">
    <property type="term" value="F:glutathione hydrolase activity"/>
    <property type="evidence" value="ECO:0007669"/>
    <property type="project" value="InterPro"/>
</dbReference>
<keyword evidence="1" id="KW-0645">Protease</keyword>
<comment type="caution">
    <text evidence="9">The sequence shown here is derived from an EMBL/GenBank/DDBJ whole genome shotgun (WGS) entry which is preliminary data.</text>
</comment>
<dbReference type="InterPro" id="IPR000101">
    <property type="entry name" value="GGT_peptidase"/>
</dbReference>
<dbReference type="PANTHER" id="PTHR11686">
    <property type="entry name" value="GAMMA GLUTAMYL TRANSPEPTIDASE"/>
    <property type="match status" value="1"/>
</dbReference>
<evidence type="ECO:0000256" key="1">
    <source>
        <dbReference type="ARBA" id="ARBA00022670"/>
    </source>
</evidence>
<feature type="binding site" evidence="7">
    <location>
        <position position="527"/>
    </location>
    <ligand>
        <name>L-glutamate</name>
        <dbReference type="ChEBI" id="CHEBI:29985"/>
    </ligand>
</feature>
<evidence type="ECO:0000256" key="3">
    <source>
        <dbReference type="ARBA" id="ARBA00022801"/>
    </source>
</evidence>
<dbReference type="SUPFAM" id="SSF56235">
    <property type="entry name" value="N-terminal nucleophile aminohydrolases (Ntn hydrolases)"/>
    <property type="match status" value="1"/>
</dbReference>
<dbReference type="Gene3D" id="3.60.20.40">
    <property type="match status" value="1"/>
</dbReference>
<protein>
    <submittedName>
        <fullName evidence="9">Glutathione hydrolase 1 proenzyme</fullName>
    </submittedName>
</protein>
<dbReference type="GO" id="GO:0006508">
    <property type="term" value="P:proteolysis"/>
    <property type="evidence" value="ECO:0007669"/>
    <property type="project" value="UniProtKB-KW"/>
</dbReference>
<dbReference type="GO" id="GO:0016746">
    <property type="term" value="F:acyltransferase activity"/>
    <property type="evidence" value="ECO:0007669"/>
    <property type="project" value="UniProtKB-KW"/>
</dbReference>
<keyword evidence="4" id="KW-0325">Glycoprotein</keyword>
<keyword evidence="10" id="KW-1185">Reference proteome</keyword>
<dbReference type="AlphaFoldDB" id="A0AAD9QY67"/>
<sequence length="680" mass="75112">MDGWMDVCTRCKRVVAQSTRLVLRCETLNIHFKIRLGEIGKFPFKESSNVFSFAFPTIKPRMMSGRLFRCSCATIFAALLILCALSKTGFSANIKGKVHKKLTSADKTNSGRRSEPLGEPSEPLEFKTAAVAADYKTCSEYGAKVLKDQNGNAVDAAIATALCVGVVNAHSAGIGGGGFMIIYNKTTGETKSINFRETAGEHQKADTMKDYQHLMYEWKIREQKTHVPGEGEFIGVPGELRGFEIAWKKYGSLPWKALFGPAIEIATNGFKATPALIGSIENNAPNISNDPGLSELFKPNGRFLKLGDLVQRTKYAKTLEKIAESGGSDIFYTGEMGKQVVKDLNSIGSKLTLKDLKTYNAIESDAVVADMPGVTGYKICTVPPPAGGVTLINILNILKGFKFGPDDMKMRPLLTYHRMIEAFNFAAAKVTFLTDPEFDSTINEVVKQMISPMEGENIRMLIDDTTHPYDYYGPINYHIDVTEGTTHLSVLDKDGNAVSLTTSINKYFGSKMRSTKLGVIYNDQMWDSVNLWVNEFNLKADTMRPRKRPMSLASPSIVLDEEGNVRMVIGAAGGKYIATALAQVLMNYYWFGDNLKDAVSKPRLHSQLFPNMVLVESTFPKKYIKGLRKYGHKYFTNDTTLITGTPKQIMGVVQLVVREDNGNLLALADYRKGGVSAGYR</sequence>
<dbReference type="PANTHER" id="PTHR11686:SF9">
    <property type="entry name" value="RE13973P"/>
    <property type="match status" value="1"/>
</dbReference>
<keyword evidence="5" id="KW-0012">Acyltransferase</keyword>
<keyword evidence="3 9" id="KW-0378">Hydrolase</keyword>
<dbReference type="EMBL" id="JARQWQ010000009">
    <property type="protein sequence ID" value="KAK2569621.1"/>
    <property type="molecule type" value="Genomic_DNA"/>
</dbReference>
<evidence type="ECO:0000256" key="6">
    <source>
        <dbReference type="PIRSR" id="PIRSR600101-1"/>
    </source>
</evidence>
<dbReference type="Pfam" id="PF01019">
    <property type="entry name" value="G_glu_transpept"/>
    <property type="match status" value="1"/>
</dbReference>